<accession>A0A9W6C198</accession>
<feature type="compositionally biased region" description="Low complexity" evidence="1">
    <location>
        <begin position="454"/>
        <end position="468"/>
    </location>
</feature>
<evidence type="ECO:0000313" key="3">
    <source>
        <dbReference type="Proteomes" id="UP001165080"/>
    </source>
</evidence>
<dbReference type="AlphaFoldDB" id="A0A9W6C198"/>
<dbReference type="Proteomes" id="UP001165080">
    <property type="component" value="Unassembled WGS sequence"/>
</dbReference>
<feature type="compositionally biased region" description="Low complexity" evidence="1">
    <location>
        <begin position="436"/>
        <end position="445"/>
    </location>
</feature>
<evidence type="ECO:0000256" key="1">
    <source>
        <dbReference type="SAM" id="MobiDB-lite"/>
    </source>
</evidence>
<sequence length="635" mass="66225">MFHQKLGGLLASRPPPPEDLPQEAAAPDPKKPRYPLHLQPRLPGITAAAPGTTLGRVRAIVMSVVCRVDTDDPIRGTRMQGDKAALYVLEDNGGGGGGGVLATLLNYISDDNMVTPRLVRALGQVVELSYLKVGGFAPPKQRGRIAAAAVAGYGYSGQGHGYGYGQGGYGRGHGHVGSGGSGGNGSGGGSGDGSVRYNPAFSVTLQVTAATQVHIVDTNVELPVVAIGLQQLTLDHEPPSEDQWGGRYRRNFLVLPQQPLPAAEAGAVAMGQQPLLQLTAAVVERDAEGHPHVTLDVPVQVEMYAWSPGQRLAFASRLQQPLTSRRAVALLDAHKAQGSNLAAGVTTGPETAVVAPDNGRRATSELIEAAMVEMLDQGVLPMLPPPMPLSPRGAPQPPPLDPLLLQGLAAQAAQPEPQAQEQMQVEGQLPPPMPLPGMMSQGPQPEESAPSPPLLQGLAAHGQQQLQQREQREREGEARVTATLTGTFVPDLHLPLVKLCGFCGDELPLLPFSRCSREACTLAGSSDAGDESPATPSQHATPSQDAMDATDAAAAAPFHAGVVGCIVSATGEAVLPSGEEREVVPAGVGARLAGGLFGIATFDAAVDRDPILVLCELHPVRRRFQLEEGEVVGFE</sequence>
<name>A0A9W6C198_9CHLO</name>
<organism evidence="2 3">
    <name type="scientific">Pleodorina starrii</name>
    <dbReference type="NCBI Taxonomy" id="330485"/>
    <lineage>
        <taxon>Eukaryota</taxon>
        <taxon>Viridiplantae</taxon>
        <taxon>Chlorophyta</taxon>
        <taxon>core chlorophytes</taxon>
        <taxon>Chlorophyceae</taxon>
        <taxon>CS clade</taxon>
        <taxon>Chlamydomonadales</taxon>
        <taxon>Volvocaceae</taxon>
        <taxon>Pleodorina</taxon>
    </lineage>
</organism>
<keyword evidence="3" id="KW-1185">Reference proteome</keyword>
<feature type="compositionally biased region" description="Basic and acidic residues" evidence="1">
    <location>
        <begin position="469"/>
        <end position="478"/>
    </location>
</feature>
<feature type="compositionally biased region" description="Pro residues" evidence="1">
    <location>
        <begin position="383"/>
        <end position="401"/>
    </location>
</feature>
<feature type="region of interest" description="Disordered" evidence="1">
    <location>
        <begin position="1"/>
        <end position="38"/>
    </location>
</feature>
<reference evidence="2 3" key="1">
    <citation type="journal article" date="2023" name="Commun. Biol.">
        <title>Reorganization of the ancestral sex-determining regions during the evolution of trioecy in Pleodorina starrii.</title>
        <authorList>
            <person name="Takahashi K."/>
            <person name="Suzuki S."/>
            <person name="Kawai-Toyooka H."/>
            <person name="Yamamoto K."/>
            <person name="Hamaji T."/>
            <person name="Ootsuki R."/>
            <person name="Yamaguchi H."/>
            <person name="Kawachi M."/>
            <person name="Higashiyama T."/>
            <person name="Nozaki H."/>
        </authorList>
    </citation>
    <scope>NUCLEOTIDE SEQUENCE [LARGE SCALE GENOMIC DNA]</scope>
    <source>
        <strain evidence="2 3">NIES-4479</strain>
    </source>
</reference>
<gene>
    <name evidence="2" type="primary">PLEST004758</name>
    <name evidence="2" type="ORF">PLESTB_001817700</name>
</gene>
<feature type="region of interest" description="Disordered" evidence="1">
    <location>
        <begin position="383"/>
        <end position="478"/>
    </location>
</feature>
<proteinExistence type="predicted"/>
<evidence type="ECO:0000313" key="2">
    <source>
        <dbReference type="EMBL" id="GLC61909.1"/>
    </source>
</evidence>
<feature type="compositionally biased region" description="Low complexity" evidence="1">
    <location>
        <begin position="402"/>
        <end position="422"/>
    </location>
</feature>
<protein>
    <submittedName>
        <fullName evidence="2">Uncharacterized protein</fullName>
    </submittedName>
</protein>
<feature type="region of interest" description="Disordered" evidence="1">
    <location>
        <begin position="523"/>
        <end position="551"/>
    </location>
</feature>
<comment type="caution">
    <text evidence="2">The sequence shown here is derived from an EMBL/GenBank/DDBJ whole genome shotgun (WGS) entry which is preliminary data.</text>
</comment>
<feature type="compositionally biased region" description="Polar residues" evidence="1">
    <location>
        <begin position="534"/>
        <end position="544"/>
    </location>
</feature>
<dbReference type="EMBL" id="BRXU01000054">
    <property type="protein sequence ID" value="GLC61909.1"/>
    <property type="molecule type" value="Genomic_DNA"/>
</dbReference>